<proteinExistence type="inferred from homology"/>
<organism evidence="3 4">
    <name type="scientific">Lysinibacillus pakistanensis</name>
    <dbReference type="NCBI Taxonomy" id="759811"/>
    <lineage>
        <taxon>Bacteria</taxon>
        <taxon>Bacillati</taxon>
        <taxon>Bacillota</taxon>
        <taxon>Bacilli</taxon>
        <taxon>Bacillales</taxon>
        <taxon>Bacillaceae</taxon>
        <taxon>Lysinibacillus</taxon>
    </lineage>
</organism>
<name>A0AAX3WPE7_9BACI</name>
<dbReference type="Gene3D" id="3.10.590.10">
    <property type="entry name" value="ph1033 like domains"/>
    <property type="match status" value="1"/>
</dbReference>
<dbReference type="Pfam" id="PF01878">
    <property type="entry name" value="EVE"/>
    <property type="match status" value="1"/>
</dbReference>
<dbReference type="EMBL" id="CP126101">
    <property type="protein sequence ID" value="WHY49697.1"/>
    <property type="molecule type" value="Genomic_DNA"/>
</dbReference>
<dbReference type="Proteomes" id="UP001178322">
    <property type="component" value="Chromosome"/>
</dbReference>
<evidence type="ECO:0000256" key="1">
    <source>
        <dbReference type="HAMAP-Rule" id="MF_00771"/>
    </source>
</evidence>
<evidence type="ECO:0000313" key="4">
    <source>
        <dbReference type="Proteomes" id="UP001178322"/>
    </source>
</evidence>
<accession>A0AAX3WPE7</accession>
<dbReference type="AlphaFoldDB" id="A0AAX3WPE7"/>
<sequence>MKQRFWIGVVSEEHVKIGEKDGFAQLCHGKHAPLKRMNAGDWLIYYSPKTKYPDGNPLQAFTAIGMVKSGNVYQVQMAPEFFPYRLDILYQPCHNVSFVHIKSKLTFVSENANVGLLFRRGHFEVTKQDFITIANAMGVDFSGMEIKV</sequence>
<dbReference type="NCBIfam" id="NF002616">
    <property type="entry name" value="PRK02268.1-2"/>
    <property type="match status" value="1"/>
</dbReference>
<gene>
    <name evidence="3" type="ORF">QNH24_15285</name>
</gene>
<evidence type="ECO:0000313" key="3">
    <source>
        <dbReference type="EMBL" id="WHY49697.1"/>
    </source>
</evidence>
<reference evidence="3" key="1">
    <citation type="submission" date="2023-05" db="EMBL/GenBank/DDBJ databases">
        <title>Comparative genomics of Bacillaceae isolates and their secondary metabolite potential.</title>
        <authorList>
            <person name="Song L."/>
            <person name="Nielsen L.J."/>
            <person name="Mohite O."/>
            <person name="Xu X."/>
            <person name="Weber T."/>
            <person name="Kovacs A.T."/>
        </authorList>
    </citation>
    <scope>NUCLEOTIDE SEQUENCE</scope>
    <source>
        <strain evidence="3">LY1</strain>
    </source>
</reference>
<protein>
    <recommendedName>
        <fullName evidence="1">UPF0310 protein QNH24_15285</fullName>
    </recommendedName>
</protein>
<dbReference type="RefSeq" id="WP_283868429.1">
    <property type="nucleotide sequence ID" value="NZ_CP126101.1"/>
</dbReference>
<dbReference type="InterPro" id="IPR015947">
    <property type="entry name" value="PUA-like_sf"/>
</dbReference>
<feature type="domain" description="EVE" evidence="2">
    <location>
        <begin position="4"/>
        <end position="135"/>
    </location>
</feature>
<evidence type="ECO:0000259" key="2">
    <source>
        <dbReference type="Pfam" id="PF01878"/>
    </source>
</evidence>
<dbReference type="InterPro" id="IPR022996">
    <property type="entry name" value="UPF0310"/>
</dbReference>
<dbReference type="SUPFAM" id="SSF88697">
    <property type="entry name" value="PUA domain-like"/>
    <property type="match status" value="1"/>
</dbReference>
<comment type="similarity">
    <text evidence="1">Belongs to the UPF0310 family.</text>
</comment>
<dbReference type="CDD" id="cd21132">
    <property type="entry name" value="EVE-like"/>
    <property type="match status" value="1"/>
</dbReference>
<dbReference type="HAMAP" id="MF_00771">
    <property type="entry name" value="UPF0310"/>
    <property type="match status" value="1"/>
</dbReference>
<dbReference type="InterPro" id="IPR002740">
    <property type="entry name" value="EVE_domain"/>
</dbReference>